<dbReference type="CDD" id="cd01650">
    <property type="entry name" value="RT_nLTR_like"/>
    <property type="match status" value="1"/>
</dbReference>
<gene>
    <name evidence="2" type="ORF">Tco_0892628</name>
</gene>
<name>A0ABQ5C6P4_9ASTR</name>
<dbReference type="GO" id="GO:0003964">
    <property type="term" value="F:RNA-directed DNA polymerase activity"/>
    <property type="evidence" value="ECO:0007669"/>
    <property type="project" value="UniProtKB-KW"/>
</dbReference>
<organism evidence="2 3">
    <name type="scientific">Tanacetum coccineum</name>
    <dbReference type="NCBI Taxonomy" id="301880"/>
    <lineage>
        <taxon>Eukaryota</taxon>
        <taxon>Viridiplantae</taxon>
        <taxon>Streptophyta</taxon>
        <taxon>Embryophyta</taxon>
        <taxon>Tracheophyta</taxon>
        <taxon>Spermatophyta</taxon>
        <taxon>Magnoliopsida</taxon>
        <taxon>eudicotyledons</taxon>
        <taxon>Gunneridae</taxon>
        <taxon>Pentapetalae</taxon>
        <taxon>asterids</taxon>
        <taxon>campanulids</taxon>
        <taxon>Asterales</taxon>
        <taxon>Asteraceae</taxon>
        <taxon>Asteroideae</taxon>
        <taxon>Anthemideae</taxon>
        <taxon>Anthemidinae</taxon>
        <taxon>Tanacetum</taxon>
    </lineage>
</organism>
<evidence type="ECO:0000313" key="3">
    <source>
        <dbReference type="Proteomes" id="UP001151760"/>
    </source>
</evidence>
<dbReference type="InterPro" id="IPR043502">
    <property type="entry name" value="DNA/RNA_pol_sf"/>
</dbReference>
<dbReference type="PROSITE" id="PS51257">
    <property type="entry name" value="PROKAR_LIPOPROTEIN"/>
    <property type="match status" value="1"/>
</dbReference>
<dbReference type="SUPFAM" id="SSF56672">
    <property type="entry name" value="DNA/RNA polymerases"/>
    <property type="match status" value="1"/>
</dbReference>
<dbReference type="Pfam" id="PF00078">
    <property type="entry name" value="RVT_1"/>
    <property type="match status" value="1"/>
</dbReference>
<proteinExistence type="predicted"/>
<feature type="domain" description="Reverse transcriptase" evidence="1">
    <location>
        <begin position="367"/>
        <end position="644"/>
    </location>
</feature>
<protein>
    <submittedName>
        <fullName evidence="2">RNA-directed DNA polymerase, eukaryota</fullName>
    </submittedName>
</protein>
<keyword evidence="2" id="KW-0695">RNA-directed DNA polymerase</keyword>
<dbReference type="Proteomes" id="UP001151760">
    <property type="component" value="Unassembled WGS sequence"/>
</dbReference>
<dbReference type="PANTHER" id="PTHR33116">
    <property type="entry name" value="REVERSE TRANSCRIPTASE ZINC-BINDING DOMAIN-CONTAINING PROTEIN-RELATED-RELATED"/>
    <property type="match status" value="1"/>
</dbReference>
<keyword evidence="2" id="KW-0808">Transferase</keyword>
<evidence type="ECO:0000259" key="1">
    <source>
        <dbReference type="PROSITE" id="PS50878"/>
    </source>
</evidence>
<dbReference type="PANTHER" id="PTHR33116:SF79">
    <property type="entry name" value="REVERSE TRANSCRIPTASE DOMAIN, ZINC FINGER, CCHC-TYPE-RELATED"/>
    <property type="match status" value="1"/>
</dbReference>
<keyword evidence="2" id="KW-0548">Nucleotidyltransferase</keyword>
<comment type="caution">
    <text evidence="2">The sequence shown here is derived from an EMBL/GenBank/DDBJ whole genome shotgun (WGS) entry which is preliminary data.</text>
</comment>
<reference evidence="2" key="2">
    <citation type="submission" date="2022-01" db="EMBL/GenBank/DDBJ databases">
        <authorList>
            <person name="Yamashiro T."/>
            <person name="Shiraishi A."/>
            <person name="Satake H."/>
            <person name="Nakayama K."/>
        </authorList>
    </citation>
    <scope>NUCLEOTIDE SEQUENCE</scope>
</reference>
<sequence length="744" mass="83893">MVLRSGIHIHEGSWIDLDQPLLLHGTGSCFGCVFSDMNITKEDDVAKISTSIFVSNFPEVFSAKDLFHASLDCESVPSIVLDDDCLNSRDLSKTLLGRIKELASLSNLKKVLKNEGFDEIKLQYMGELWVLLEFPSAKIKELFQENRGAGSWFSILDYRRSEEDAFYTKDYAFILDLENNDFKKNFKVIFRVIGNDDDESVKGSKGDTANSHDWINFDDVDDVDKVPETELDETLEQNKSPSEDPFGIYSILNKNKDNDANISVSDQSIKFPPCFTPKGFPMQEDIGRNETKMENMNLWCVKACWGNYTFDYAHSDSVEGAVSKEEVKNAVWDCGSDKSPGPDGFSFGFYRKFWTCIENDVFAAVNYFFTFGDIPKGCNACFIALIPKVHDANLVKDFRPISLIGSIYKIIAKILANRLVGVLGDIVNEVQSAFISDRQILDGPFILNEVIQWCKSKKKQSLIFKVDFEKAYDSVRWDFLDDVLKKFGFGNKWRDWIQKCLRSSRGSIIINGSPTEEFQFFKGLKQGDPLSPFLFILIMESLHLSFQSVVDVGLFKGIHLSPLVNLSHMFYADDAVFVGQWCDDNINTLVHVLECFFRASGLRINMSKSKIMGVNVGDDKIKVAASKLGCLILNTPFTYLGTKVGGNMSRVQAWTEIIDKVKSRLSNWKLKSLSIGGRLTLLKSVLGSIPIFHMSIFKVPLTVLRSLESIRCQFFNGHELKSNKSSWVKWNSVLAAKEKGGGSC</sequence>
<reference evidence="2" key="1">
    <citation type="journal article" date="2022" name="Int. J. Mol. Sci.">
        <title>Draft Genome of Tanacetum Coccineum: Genomic Comparison of Closely Related Tanacetum-Family Plants.</title>
        <authorList>
            <person name="Yamashiro T."/>
            <person name="Shiraishi A."/>
            <person name="Nakayama K."/>
            <person name="Satake H."/>
        </authorList>
    </citation>
    <scope>NUCLEOTIDE SEQUENCE</scope>
</reference>
<dbReference type="EMBL" id="BQNB010013990">
    <property type="protein sequence ID" value="GJT22691.1"/>
    <property type="molecule type" value="Genomic_DNA"/>
</dbReference>
<evidence type="ECO:0000313" key="2">
    <source>
        <dbReference type="EMBL" id="GJT22691.1"/>
    </source>
</evidence>
<dbReference type="InterPro" id="IPR000477">
    <property type="entry name" value="RT_dom"/>
</dbReference>
<dbReference type="PROSITE" id="PS50878">
    <property type="entry name" value="RT_POL"/>
    <property type="match status" value="1"/>
</dbReference>
<accession>A0ABQ5C6P4</accession>
<keyword evidence="3" id="KW-1185">Reference proteome</keyword>